<evidence type="ECO:0000256" key="12">
    <source>
        <dbReference type="SAM" id="MobiDB-lite"/>
    </source>
</evidence>
<evidence type="ECO:0000256" key="5">
    <source>
        <dbReference type="ARBA" id="ARBA00017394"/>
    </source>
</evidence>
<dbReference type="SMART" id="SM00904">
    <property type="entry name" value="Flavokinase"/>
    <property type="match status" value="1"/>
</dbReference>
<evidence type="ECO:0000256" key="3">
    <source>
        <dbReference type="ARBA" id="ARBA00010108"/>
    </source>
</evidence>
<dbReference type="UniPathway" id="UPA00276">
    <property type="reaction ID" value="UER00406"/>
</dbReference>
<feature type="domain" description="Riboflavin kinase" evidence="14">
    <location>
        <begin position="111"/>
        <end position="259"/>
    </location>
</feature>
<comment type="function">
    <text evidence="1">Catalyzes the phosphorylation of riboflavin (vitamin B2) to form flavin mononucleotide (FMN) coenzyme.</text>
</comment>
<evidence type="ECO:0000256" key="2">
    <source>
        <dbReference type="ARBA" id="ARBA00005201"/>
    </source>
</evidence>
<keyword evidence="6" id="KW-0285">Flavoprotein</keyword>
<keyword evidence="8" id="KW-0808">Transferase</keyword>
<evidence type="ECO:0000256" key="13">
    <source>
        <dbReference type="SAM" id="Phobius"/>
    </source>
</evidence>
<feature type="region of interest" description="Disordered" evidence="12">
    <location>
        <begin position="80"/>
        <end position="114"/>
    </location>
</feature>
<accession>A0A0D7AYP3</accession>
<evidence type="ECO:0000256" key="1">
    <source>
        <dbReference type="ARBA" id="ARBA00003572"/>
    </source>
</evidence>
<organism evidence="15 16">
    <name type="scientific">Cylindrobasidium torrendii FP15055 ss-10</name>
    <dbReference type="NCBI Taxonomy" id="1314674"/>
    <lineage>
        <taxon>Eukaryota</taxon>
        <taxon>Fungi</taxon>
        <taxon>Dikarya</taxon>
        <taxon>Basidiomycota</taxon>
        <taxon>Agaricomycotina</taxon>
        <taxon>Agaricomycetes</taxon>
        <taxon>Agaricomycetidae</taxon>
        <taxon>Agaricales</taxon>
        <taxon>Marasmiineae</taxon>
        <taxon>Physalacriaceae</taxon>
        <taxon>Cylindrobasidium</taxon>
    </lineage>
</organism>
<keyword evidence="10" id="KW-0067">ATP-binding</keyword>
<comment type="similarity">
    <text evidence="3">Belongs to the flavokinase family.</text>
</comment>
<sequence>MPIGKHNLNWRIPSSMQSKLCTVIALAPTPEFCPLKLVQTSFLIGIPFFLISIVGVKPKLGLTRKFGCIINHTRTTTDVFESKSTRGSGRPMRPSSEPRVPTTVGSSSGPEPPFPLRMEGKVIHGYGRGSKELGIPTANLPVDSSLTPWITDITSGVYFGWTSLRLPSSTLSNDTTSTSHSGFSLYPMVMSIMSNKFYHNTERSAEVHVLHEFEGDFYGAEMRVLLTGFIRGERGDYANQEELIEDIKLDCEVARKSLDREAWALREMGRGTLDGSWLVRA</sequence>
<evidence type="ECO:0000256" key="7">
    <source>
        <dbReference type="ARBA" id="ARBA00022643"/>
    </source>
</evidence>
<dbReference type="PANTHER" id="PTHR22749:SF6">
    <property type="entry name" value="RIBOFLAVIN KINASE"/>
    <property type="match status" value="1"/>
</dbReference>
<dbReference type="GO" id="GO:0008531">
    <property type="term" value="F:riboflavin kinase activity"/>
    <property type="evidence" value="ECO:0007669"/>
    <property type="project" value="UniProtKB-EC"/>
</dbReference>
<dbReference type="EC" id="2.7.1.26" evidence="4"/>
<reference evidence="15 16" key="1">
    <citation type="journal article" date="2015" name="Fungal Genet. Biol.">
        <title>Evolution of novel wood decay mechanisms in Agaricales revealed by the genome sequences of Fistulina hepatica and Cylindrobasidium torrendii.</title>
        <authorList>
            <person name="Floudas D."/>
            <person name="Held B.W."/>
            <person name="Riley R."/>
            <person name="Nagy L.G."/>
            <person name="Koehler G."/>
            <person name="Ransdell A.S."/>
            <person name="Younus H."/>
            <person name="Chow J."/>
            <person name="Chiniquy J."/>
            <person name="Lipzen A."/>
            <person name="Tritt A."/>
            <person name="Sun H."/>
            <person name="Haridas S."/>
            <person name="LaButti K."/>
            <person name="Ohm R.A."/>
            <person name="Kues U."/>
            <person name="Blanchette R.A."/>
            <person name="Grigoriev I.V."/>
            <person name="Minto R.E."/>
            <person name="Hibbett D.S."/>
        </authorList>
    </citation>
    <scope>NUCLEOTIDE SEQUENCE [LARGE SCALE GENOMIC DNA]</scope>
    <source>
        <strain evidence="15 16">FP15055 ss-10</strain>
    </source>
</reference>
<keyword evidence="7" id="KW-0288">FMN</keyword>
<feature type="transmembrane region" description="Helical" evidence="13">
    <location>
        <begin position="37"/>
        <end position="56"/>
    </location>
</feature>
<dbReference type="OrthoDB" id="276388at2759"/>
<evidence type="ECO:0000256" key="9">
    <source>
        <dbReference type="ARBA" id="ARBA00022741"/>
    </source>
</evidence>
<keyword evidence="15" id="KW-0418">Kinase</keyword>
<evidence type="ECO:0000256" key="8">
    <source>
        <dbReference type="ARBA" id="ARBA00022679"/>
    </source>
</evidence>
<evidence type="ECO:0000256" key="4">
    <source>
        <dbReference type="ARBA" id="ARBA00012105"/>
    </source>
</evidence>
<dbReference type="SUPFAM" id="SSF82114">
    <property type="entry name" value="Riboflavin kinase-like"/>
    <property type="match status" value="1"/>
</dbReference>
<evidence type="ECO:0000256" key="11">
    <source>
        <dbReference type="ARBA" id="ARBA00029960"/>
    </source>
</evidence>
<proteinExistence type="inferred from homology"/>
<evidence type="ECO:0000256" key="10">
    <source>
        <dbReference type="ARBA" id="ARBA00022840"/>
    </source>
</evidence>
<dbReference type="GO" id="GO:0009231">
    <property type="term" value="P:riboflavin biosynthetic process"/>
    <property type="evidence" value="ECO:0007669"/>
    <property type="project" value="InterPro"/>
</dbReference>
<protein>
    <recommendedName>
        <fullName evidence="5">Riboflavin kinase</fullName>
        <ecNumber evidence="4">2.7.1.26</ecNumber>
    </recommendedName>
    <alternativeName>
        <fullName evidence="11">Flavin mononucleotide kinase 1</fullName>
    </alternativeName>
</protein>
<dbReference type="Gene3D" id="2.40.30.30">
    <property type="entry name" value="Riboflavin kinase-like"/>
    <property type="match status" value="1"/>
</dbReference>
<evidence type="ECO:0000313" key="16">
    <source>
        <dbReference type="Proteomes" id="UP000054007"/>
    </source>
</evidence>
<keyword evidence="16" id="KW-1185">Reference proteome</keyword>
<dbReference type="GO" id="GO:0005739">
    <property type="term" value="C:mitochondrion"/>
    <property type="evidence" value="ECO:0007669"/>
    <property type="project" value="TreeGrafter"/>
</dbReference>
<keyword evidence="13" id="KW-0812">Transmembrane</keyword>
<dbReference type="InterPro" id="IPR015865">
    <property type="entry name" value="Riboflavin_kinase_bac/euk"/>
</dbReference>
<evidence type="ECO:0000313" key="15">
    <source>
        <dbReference type="EMBL" id="KIY63478.1"/>
    </source>
</evidence>
<dbReference type="InterPro" id="IPR023465">
    <property type="entry name" value="Riboflavin_kinase_dom_sf"/>
</dbReference>
<keyword evidence="9" id="KW-0547">Nucleotide-binding</keyword>
<evidence type="ECO:0000256" key="6">
    <source>
        <dbReference type="ARBA" id="ARBA00022630"/>
    </source>
</evidence>
<dbReference type="Proteomes" id="UP000054007">
    <property type="component" value="Unassembled WGS sequence"/>
</dbReference>
<dbReference type="InterPro" id="IPR023468">
    <property type="entry name" value="Riboflavin_kinase"/>
</dbReference>
<comment type="pathway">
    <text evidence="2">Cofactor biosynthesis; FMN biosynthesis; FMN from riboflavin (ATP route): step 1/1.</text>
</comment>
<dbReference type="AlphaFoldDB" id="A0A0D7AYP3"/>
<dbReference type="GO" id="GO:0009398">
    <property type="term" value="P:FMN biosynthetic process"/>
    <property type="evidence" value="ECO:0007669"/>
    <property type="project" value="UniProtKB-UniPathway"/>
</dbReference>
<dbReference type="STRING" id="1314674.A0A0D7AYP3"/>
<dbReference type="EMBL" id="KN880693">
    <property type="protein sequence ID" value="KIY63478.1"/>
    <property type="molecule type" value="Genomic_DNA"/>
</dbReference>
<dbReference type="GO" id="GO:0005524">
    <property type="term" value="F:ATP binding"/>
    <property type="evidence" value="ECO:0007669"/>
    <property type="project" value="UniProtKB-KW"/>
</dbReference>
<dbReference type="Pfam" id="PF01687">
    <property type="entry name" value="Flavokinase"/>
    <property type="match status" value="1"/>
</dbReference>
<keyword evidence="13" id="KW-0472">Membrane</keyword>
<name>A0A0D7AYP3_9AGAR</name>
<keyword evidence="13" id="KW-1133">Transmembrane helix</keyword>
<evidence type="ECO:0000259" key="14">
    <source>
        <dbReference type="SMART" id="SM00904"/>
    </source>
</evidence>
<dbReference type="PANTHER" id="PTHR22749">
    <property type="entry name" value="RIBOFLAVIN KINASE/FMN ADENYLYLTRANSFERASE"/>
    <property type="match status" value="1"/>
</dbReference>
<gene>
    <name evidence="15" type="ORF">CYLTODRAFT_136232</name>
</gene>